<dbReference type="Proteomes" id="UP000306985">
    <property type="component" value="Unassembled WGS sequence"/>
</dbReference>
<dbReference type="EMBL" id="SZZH01000008">
    <property type="protein sequence ID" value="TKV56103.1"/>
    <property type="molecule type" value="Genomic_DNA"/>
</dbReference>
<dbReference type="SUPFAM" id="SSF55729">
    <property type="entry name" value="Acyl-CoA N-acyltransferases (Nat)"/>
    <property type="match status" value="1"/>
</dbReference>
<keyword evidence="2" id="KW-0808">Transferase</keyword>
<reference evidence="2 3" key="1">
    <citation type="submission" date="2019-05" db="EMBL/GenBank/DDBJ databases">
        <title>Nakamurella sp. N5BH11, whole genome shotgun sequence.</title>
        <authorList>
            <person name="Tuo L."/>
        </authorList>
    </citation>
    <scope>NUCLEOTIDE SEQUENCE [LARGE SCALE GENOMIC DNA]</scope>
    <source>
        <strain evidence="2 3">N5BH11</strain>
    </source>
</reference>
<dbReference type="GO" id="GO:0016747">
    <property type="term" value="F:acyltransferase activity, transferring groups other than amino-acyl groups"/>
    <property type="evidence" value="ECO:0007669"/>
    <property type="project" value="InterPro"/>
</dbReference>
<evidence type="ECO:0000259" key="1">
    <source>
        <dbReference type="PROSITE" id="PS51186"/>
    </source>
</evidence>
<evidence type="ECO:0000313" key="3">
    <source>
        <dbReference type="Proteomes" id="UP000306985"/>
    </source>
</evidence>
<sequence length="196" mass="21689">MVAMAPTAGPDPARSIATLGPDGFRRDIHSLVAIYLAAMDYPREIAPQRTALWVEHSRRVGFDARVARDADGDPIGLAYGYRGAPGQWWFSEIARGLGSTTAPVLHDFFELTELHIRPDHQGHGLGESLLRSLAAPRPERRMLLSTPEGENRAWRLYRRLGFTDVLRHYRFTGDARPFGILGRELPLAVADGAAGH</sequence>
<name>A0A4U6Q661_9ACTN</name>
<comment type="caution">
    <text evidence="2">The sequence shown here is derived from an EMBL/GenBank/DDBJ whole genome shotgun (WGS) entry which is preliminary data.</text>
</comment>
<organism evidence="2 3">
    <name type="scientific">Nakamurella flava</name>
    <dbReference type="NCBI Taxonomy" id="2576308"/>
    <lineage>
        <taxon>Bacteria</taxon>
        <taxon>Bacillati</taxon>
        <taxon>Actinomycetota</taxon>
        <taxon>Actinomycetes</taxon>
        <taxon>Nakamurellales</taxon>
        <taxon>Nakamurellaceae</taxon>
        <taxon>Nakamurella</taxon>
    </lineage>
</organism>
<dbReference type="Pfam" id="PF13508">
    <property type="entry name" value="Acetyltransf_7"/>
    <property type="match status" value="1"/>
</dbReference>
<dbReference type="InterPro" id="IPR016181">
    <property type="entry name" value="Acyl_CoA_acyltransferase"/>
</dbReference>
<accession>A0A4U6Q661</accession>
<keyword evidence="3" id="KW-1185">Reference proteome</keyword>
<feature type="domain" description="N-acetyltransferase" evidence="1">
    <location>
        <begin position="14"/>
        <end position="186"/>
    </location>
</feature>
<dbReference type="OrthoDB" id="3692150at2"/>
<protein>
    <submittedName>
        <fullName evidence="2">GNAT family N-acetyltransferase</fullName>
    </submittedName>
</protein>
<gene>
    <name evidence="2" type="ORF">FDO65_21200</name>
</gene>
<dbReference type="PROSITE" id="PS51186">
    <property type="entry name" value="GNAT"/>
    <property type="match status" value="1"/>
</dbReference>
<proteinExistence type="predicted"/>
<dbReference type="InterPro" id="IPR000182">
    <property type="entry name" value="GNAT_dom"/>
</dbReference>
<evidence type="ECO:0000313" key="2">
    <source>
        <dbReference type="EMBL" id="TKV56103.1"/>
    </source>
</evidence>
<dbReference type="AlphaFoldDB" id="A0A4U6Q661"/>
<dbReference type="Gene3D" id="3.40.630.30">
    <property type="match status" value="1"/>
</dbReference>